<dbReference type="InterPro" id="IPR014710">
    <property type="entry name" value="RmlC-like_jellyroll"/>
</dbReference>
<dbReference type="SUPFAM" id="SSF46689">
    <property type="entry name" value="Homeodomain-like"/>
    <property type="match status" value="2"/>
</dbReference>
<keyword evidence="6" id="KW-1185">Reference proteome</keyword>
<organism evidence="5 6">
    <name type="scientific">Paenibacillus prosopidis</name>
    <dbReference type="NCBI Taxonomy" id="630520"/>
    <lineage>
        <taxon>Bacteria</taxon>
        <taxon>Bacillati</taxon>
        <taxon>Bacillota</taxon>
        <taxon>Bacilli</taxon>
        <taxon>Bacillales</taxon>
        <taxon>Paenibacillaceae</taxon>
        <taxon>Paenibacillus</taxon>
    </lineage>
</organism>
<comment type="caution">
    <text evidence="5">The sequence shown here is derived from an EMBL/GenBank/DDBJ whole genome shotgun (WGS) entry which is preliminary data.</text>
</comment>
<feature type="domain" description="HTH araC/xylS-type" evidence="4">
    <location>
        <begin position="189"/>
        <end position="287"/>
    </location>
</feature>
<proteinExistence type="predicted"/>
<evidence type="ECO:0000313" key="5">
    <source>
        <dbReference type="EMBL" id="RCW49546.1"/>
    </source>
</evidence>
<dbReference type="Gene3D" id="2.60.120.10">
    <property type="entry name" value="Jelly Rolls"/>
    <property type="match status" value="1"/>
</dbReference>
<dbReference type="InterPro" id="IPR018060">
    <property type="entry name" value="HTH_AraC"/>
</dbReference>
<dbReference type="Gene3D" id="1.10.10.60">
    <property type="entry name" value="Homeodomain-like"/>
    <property type="match status" value="2"/>
</dbReference>
<name>A0A368W6T7_9BACL</name>
<dbReference type="Pfam" id="PF02311">
    <property type="entry name" value="AraC_binding"/>
    <property type="match status" value="1"/>
</dbReference>
<dbReference type="InterPro" id="IPR018062">
    <property type="entry name" value="HTH_AraC-typ_CS"/>
</dbReference>
<accession>A0A368W6T7</accession>
<keyword evidence="1" id="KW-0805">Transcription regulation</keyword>
<dbReference type="PANTHER" id="PTHR43280">
    <property type="entry name" value="ARAC-FAMILY TRANSCRIPTIONAL REGULATOR"/>
    <property type="match status" value="1"/>
</dbReference>
<dbReference type="SUPFAM" id="SSF51215">
    <property type="entry name" value="Regulatory protein AraC"/>
    <property type="match status" value="1"/>
</dbReference>
<reference evidence="5 6" key="1">
    <citation type="submission" date="2018-07" db="EMBL/GenBank/DDBJ databases">
        <title>Genomic Encyclopedia of Type Strains, Phase III (KMG-III): the genomes of soil and plant-associated and newly described type strains.</title>
        <authorList>
            <person name="Whitman W."/>
        </authorList>
    </citation>
    <scope>NUCLEOTIDE SEQUENCE [LARGE SCALE GENOMIC DNA]</scope>
    <source>
        <strain evidence="5 6">CECT 7506</strain>
    </source>
</reference>
<dbReference type="InterPro" id="IPR003313">
    <property type="entry name" value="AraC-bd"/>
</dbReference>
<dbReference type="PROSITE" id="PS00041">
    <property type="entry name" value="HTH_ARAC_FAMILY_1"/>
    <property type="match status" value="1"/>
</dbReference>
<dbReference type="InterPro" id="IPR020449">
    <property type="entry name" value="Tscrpt_reg_AraC-type_HTH"/>
</dbReference>
<dbReference type="PROSITE" id="PS01124">
    <property type="entry name" value="HTH_ARAC_FAMILY_2"/>
    <property type="match status" value="1"/>
</dbReference>
<dbReference type="GO" id="GO:0003700">
    <property type="term" value="F:DNA-binding transcription factor activity"/>
    <property type="evidence" value="ECO:0007669"/>
    <property type="project" value="InterPro"/>
</dbReference>
<keyword evidence="3" id="KW-0804">Transcription</keyword>
<dbReference type="GO" id="GO:0043565">
    <property type="term" value="F:sequence-specific DNA binding"/>
    <property type="evidence" value="ECO:0007669"/>
    <property type="project" value="InterPro"/>
</dbReference>
<evidence type="ECO:0000259" key="4">
    <source>
        <dbReference type="PROSITE" id="PS01124"/>
    </source>
</evidence>
<dbReference type="Proteomes" id="UP000252415">
    <property type="component" value="Unassembled WGS sequence"/>
</dbReference>
<dbReference type="PANTHER" id="PTHR43280:SF28">
    <property type="entry name" value="HTH-TYPE TRANSCRIPTIONAL ACTIVATOR RHAS"/>
    <property type="match status" value="1"/>
</dbReference>
<dbReference type="AlphaFoldDB" id="A0A368W6T7"/>
<dbReference type="OrthoDB" id="9816335at2"/>
<evidence type="ECO:0000256" key="2">
    <source>
        <dbReference type="ARBA" id="ARBA00023125"/>
    </source>
</evidence>
<dbReference type="RefSeq" id="WP_114379454.1">
    <property type="nucleotide sequence ID" value="NZ_QPJD01000004.1"/>
</dbReference>
<dbReference type="Pfam" id="PF12833">
    <property type="entry name" value="HTH_18"/>
    <property type="match status" value="1"/>
</dbReference>
<sequence>MNPTTQLFKGEVFFQNNLHLWVNRSSEDFTVPFHAHDFIEYCYVAEGKGFHHIERETFPVSKGLLFAIPVGFSHVFRPTSPDSLGNPLIVYNCLFDAHMVNQLAVVLQDPPILEHLTELQNSKSSYFSVFDRDGSIESLMQKLYREMSVPSIGSTTMLHTLLSQLVVTVYRQKYTEANKPDIQVANDFDQVIQYLEQHLHEAVTMSDLARISKWSIRHLQRMFQQHTGQSFGSFLQNLRIQKSCEFLRGSEHKISSIAELVGYRNIDSFNAVFKKIVGKAPTEYRKLYRS</sequence>
<protein>
    <submittedName>
        <fullName evidence="5">AraC family L-rhamnose operon transcriptional activator RhaR</fullName>
    </submittedName>
</protein>
<dbReference type="InterPro" id="IPR037923">
    <property type="entry name" value="HTH-like"/>
</dbReference>
<dbReference type="PRINTS" id="PR00032">
    <property type="entry name" value="HTHARAC"/>
</dbReference>
<dbReference type="InterPro" id="IPR009057">
    <property type="entry name" value="Homeodomain-like_sf"/>
</dbReference>
<evidence type="ECO:0000313" key="6">
    <source>
        <dbReference type="Proteomes" id="UP000252415"/>
    </source>
</evidence>
<evidence type="ECO:0000256" key="1">
    <source>
        <dbReference type="ARBA" id="ARBA00023015"/>
    </source>
</evidence>
<dbReference type="EMBL" id="QPJD01000004">
    <property type="protein sequence ID" value="RCW49546.1"/>
    <property type="molecule type" value="Genomic_DNA"/>
</dbReference>
<keyword evidence="2" id="KW-0238">DNA-binding</keyword>
<evidence type="ECO:0000256" key="3">
    <source>
        <dbReference type="ARBA" id="ARBA00023163"/>
    </source>
</evidence>
<dbReference type="SMART" id="SM00342">
    <property type="entry name" value="HTH_ARAC"/>
    <property type="match status" value="1"/>
</dbReference>
<gene>
    <name evidence="5" type="ORF">DFP97_104204</name>
</gene>